<evidence type="ECO:0000256" key="1">
    <source>
        <dbReference type="SAM" id="MobiDB-lite"/>
    </source>
</evidence>
<accession>A0A1E7KZD0</accession>
<evidence type="ECO:0008006" key="5">
    <source>
        <dbReference type="Google" id="ProtNLM"/>
    </source>
</evidence>
<dbReference type="EMBL" id="LJGW01000377">
    <property type="protein sequence ID" value="OEV09307.1"/>
    <property type="molecule type" value="Genomic_DNA"/>
</dbReference>
<evidence type="ECO:0000313" key="3">
    <source>
        <dbReference type="EMBL" id="OEV09307.1"/>
    </source>
</evidence>
<dbReference type="Proteomes" id="UP000176005">
    <property type="component" value="Unassembled WGS sequence"/>
</dbReference>
<dbReference type="AlphaFoldDB" id="A0A1E7KZD0"/>
<evidence type="ECO:0000256" key="2">
    <source>
        <dbReference type="SAM" id="SignalP"/>
    </source>
</evidence>
<feature type="region of interest" description="Disordered" evidence="1">
    <location>
        <begin position="41"/>
        <end position="132"/>
    </location>
</feature>
<organism evidence="3 4">
    <name type="scientific">Streptomyces nanshensis</name>
    <dbReference type="NCBI Taxonomy" id="518642"/>
    <lineage>
        <taxon>Bacteria</taxon>
        <taxon>Bacillati</taxon>
        <taxon>Actinomycetota</taxon>
        <taxon>Actinomycetes</taxon>
        <taxon>Kitasatosporales</taxon>
        <taxon>Streptomycetaceae</taxon>
        <taxon>Streptomyces</taxon>
    </lineage>
</organism>
<evidence type="ECO:0000313" key="4">
    <source>
        <dbReference type="Proteomes" id="UP000176005"/>
    </source>
</evidence>
<name>A0A1E7KZD0_9ACTN</name>
<feature type="signal peptide" evidence="2">
    <location>
        <begin position="1"/>
        <end position="24"/>
    </location>
</feature>
<comment type="caution">
    <text evidence="3">The sequence shown here is derived from an EMBL/GenBank/DDBJ whole genome shotgun (WGS) entry which is preliminary data.</text>
</comment>
<keyword evidence="4" id="KW-1185">Reference proteome</keyword>
<feature type="chain" id="PRO_5009196934" description="Lipoprotein" evidence="2">
    <location>
        <begin position="25"/>
        <end position="181"/>
    </location>
</feature>
<proteinExistence type="predicted"/>
<dbReference type="RefSeq" id="WP_070018806.1">
    <property type="nucleotide sequence ID" value="NZ_LJGW01000377.1"/>
</dbReference>
<keyword evidence="2" id="KW-0732">Signal</keyword>
<dbReference type="PROSITE" id="PS51257">
    <property type="entry name" value="PROKAR_LIPOPROTEIN"/>
    <property type="match status" value="1"/>
</dbReference>
<reference evidence="3 4" key="1">
    <citation type="journal article" date="2016" name="Front. Microbiol.">
        <title>Comparative Genomics Analysis of Streptomyces Species Reveals Their Adaptation to the Marine Environment and Their Diversity at the Genomic Level.</title>
        <authorList>
            <person name="Tian X."/>
            <person name="Zhang Z."/>
            <person name="Yang T."/>
            <person name="Chen M."/>
            <person name="Li J."/>
            <person name="Chen F."/>
            <person name="Yang J."/>
            <person name="Li W."/>
            <person name="Zhang B."/>
            <person name="Zhang Z."/>
            <person name="Wu J."/>
            <person name="Zhang C."/>
            <person name="Long L."/>
            <person name="Xiao J."/>
        </authorList>
    </citation>
    <scope>NUCLEOTIDE SEQUENCE [LARGE SCALE GENOMIC DNA]</scope>
    <source>
        <strain evidence="3 4">SCSIO 10429</strain>
    </source>
</reference>
<sequence length="181" mass="20233">MRSSARPLLLVTVAAAGLALTACGSGPVDQGVVVSKRGHHAHFAPDSNQRPRPGCRSITTNIAPHMQRKLPKPGTGSASKPRGTEAQPARKPRRSVTTHPKTRPGAPSRDRYDRRKPLRKVHKCPKHRHGSGYHLRPASWVIRLKNPATGHEQSWQVKKDIYDKARPGHPFDLRRYKESRR</sequence>
<feature type="compositionally biased region" description="Basic residues" evidence="1">
    <location>
        <begin position="90"/>
        <end position="102"/>
    </location>
</feature>
<feature type="compositionally biased region" description="Basic residues" evidence="1">
    <location>
        <begin position="116"/>
        <end position="131"/>
    </location>
</feature>
<protein>
    <recommendedName>
        <fullName evidence="5">Lipoprotein</fullName>
    </recommendedName>
</protein>
<gene>
    <name evidence="3" type="ORF">AN218_23010</name>
</gene>